<feature type="domain" description="HTH tetR-type" evidence="5">
    <location>
        <begin position="25"/>
        <end position="85"/>
    </location>
</feature>
<evidence type="ECO:0000313" key="6">
    <source>
        <dbReference type="EMBL" id="SCB41054.1"/>
    </source>
</evidence>
<dbReference type="InterPro" id="IPR036271">
    <property type="entry name" value="Tet_transcr_reg_TetR-rel_C_sf"/>
</dbReference>
<proteinExistence type="predicted"/>
<dbReference type="InterPro" id="IPR041479">
    <property type="entry name" value="TetR_CgmR_C"/>
</dbReference>
<feature type="DNA-binding region" description="H-T-H motif" evidence="4">
    <location>
        <begin position="48"/>
        <end position="67"/>
    </location>
</feature>
<accession>A0A1C3WMV9</accession>
<dbReference type="STRING" id="411945.GA0061102_103344"/>
<dbReference type="Pfam" id="PF17937">
    <property type="entry name" value="TetR_C_28"/>
    <property type="match status" value="1"/>
</dbReference>
<keyword evidence="3" id="KW-0804">Transcription</keyword>
<dbReference type="AlphaFoldDB" id="A0A1C3WMV9"/>
<sequence length="200" mass="22229">MIDETVQLVCYVAMSTAHHRKKQPLFVRQQLLEVAARLASEKGMAAVTLDAVSGASGVSKGGLLHHFPSKNMLLEALFDSLLERLDAAIEEAMRADPLPHGRFTRGYLHACLALRDQPQGNKDWAQVTMVLLTEPQLRQRWHEWVRERSEEYVGTDSSVDAAIVRLAADGIWLADLLGSHDMDANARATLIGRLVELTHL</sequence>
<evidence type="ECO:0000313" key="7">
    <source>
        <dbReference type="Proteomes" id="UP000199435"/>
    </source>
</evidence>
<reference evidence="7" key="1">
    <citation type="submission" date="2016-08" db="EMBL/GenBank/DDBJ databases">
        <authorList>
            <person name="Varghese N."/>
            <person name="Submissions Spin"/>
        </authorList>
    </citation>
    <scope>NUCLEOTIDE SEQUENCE [LARGE SCALE GENOMIC DNA]</scope>
    <source>
        <strain evidence="7">HAMBI 2971</strain>
    </source>
</reference>
<gene>
    <name evidence="6" type="ORF">GA0061102_103344</name>
</gene>
<evidence type="ECO:0000256" key="3">
    <source>
        <dbReference type="ARBA" id="ARBA00023163"/>
    </source>
</evidence>
<dbReference type="InterPro" id="IPR050109">
    <property type="entry name" value="HTH-type_TetR-like_transc_reg"/>
</dbReference>
<dbReference type="EMBL" id="FMAH01000033">
    <property type="protein sequence ID" value="SCB41054.1"/>
    <property type="molecule type" value="Genomic_DNA"/>
</dbReference>
<evidence type="ECO:0000259" key="5">
    <source>
        <dbReference type="PROSITE" id="PS50977"/>
    </source>
</evidence>
<dbReference type="SUPFAM" id="SSF46689">
    <property type="entry name" value="Homeodomain-like"/>
    <property type="match status" value="1"/>
</dbReference>
<keyword evidence="7" id="KW-1185">Reference proteome</keyword>
<dbReference type="PRINTS" id="PR00455">
    <property type="entry name" value="HTHTETR"/>
</dbReference>
<dbReference type="InterPro" id="IPR009057">
    <property type="entry name" value="Homeodomain-like_sf"/>
</dbReference>
<dbReference type="Gene3D" id="1.10.357.10">
    <property type="entry name" value="Tetracycline Repressor, domain 2"/>
    <property type="match status" value="1"/>
</dbReference>
<dbReference type="PROSITE" id="PS50977">
    <property type="entry name" value="HTH_TETR_2"/>
    <property type="match status" value="1"/>
</dbReference>
<dbReference type="GO" id="GO:0000976">
    <property type="term" value="F:transcription cis-regulatory region binding"/>
    <property type="evidence" value="ECO:0007669"/>
    <property type="project" value="TreeGrafter"/>
</dbReference>
<dbReference type="SUPFAM" id="SSF48498">
    <property type="entry name" value="Tetracyclin repressor-like, C-terminal domain"/>
    <property type="match status" value="1"/>
</dbReference>
<evidence type="ECO:0000256" key="4">
    <source>
        <dbReference type="PROSITE-ProRule" id="PRU00335"/>
    </source>
</evidence>
<dbReference type="InterPro" id="IPR001647">
    <property type="entry name" value="HTH_TetR"/>
</dbReference>
<organism evidence="6 7">
    <name type="scientific">Rhizobium miluonense</name>
    <dbReference type="NCBI Taxonomy" id="411945"/>
    <lineage>
        <taxon>Bacteria</taxon>
        <taxon>Pseudomonadati</taxon>
        <taxon>Pseudomonadota</taxon>
        <taxon>Alphaproteobacteria</taxon>
        <taxon>Hyphomicrobiales</taxon>
        <taxon>Rhizobiaceae</taxon>
        <taxon>Rhizobium/Agrobacterium group</taxon>
        <taxon>Rhizobium</taxon>
    </lineage>
</organism>
<protein>
    <submittedName>
        <fullName evidence="6">Transcriptional regulator, TetR family</fullName>
    </submittedName>
</protein>
<keyword evidence="1" id="KW-0805">Transcription regulation</keyword>
<evidence type="ECO:0000256" key="1">
    <source>
        <dbReference type="ARBA" id="ARBA00023015"/>
    </source>
</evidence>
<name>A0A1C3WMV9_9HYPH</name>
<dbReference type="Proteomes" id="UP000199435">
    <property type="component" value="Unassembled WGS sequence"/>
</dbReference>
<keyword evidence="2 4" id="KW-0238">DNA-binding</keyword>
<dbReference type="PANTHER" id="PTHR30055:SF234">
    <property type="entry name" value="HTH-TYPE TRANSCRIPTIONAL REGULATOR BETI"/>
    <property type="match status" value="1"/>
</dbReference>
<dbReference type="Pfam" id="PF00440">
    <property type="entry name" value="TetR_N"/>
    <property type="match status" value="1"/>
</dbReference>
<dbReference type="GO" id="GO:0003700">
    <property type="term" value="F:DNA-binding transcription factor activity"/>
    <property type="evidence" value="ECO:0007669"/>
    <property type="project" value="TreeGrafter"/>
</dbReference>
<dbReference type="PANTHER" id="PTHR30055">
    <property type="entry name" value="HTH-TYPE TRANSCRIPTIONAL REGULATOR RUTR"/>
    <property type="match status" value="1"/>
</dbReference>
<evidence type="ECO:0000256" key="2">
    <source>
        <dbReference type="ARBA" id="ARBA00023125"/>
    </source>
</evidence>